<gene>
    <name evidence="7" type="ORF">HOLleu_21819</name>
</gene>
<keyword evidence="3" id="KW-0833">Ubl conjugation pathway</keyword>
<dbReference type="InterPro" id="IPR051075">
    <property type="entry name" value="SCF_subunit_WD-repeat"/>
</dbReference>
<dbReference type="PANTHER" id="PTHR19872">
    <property type="entry name" value="UBIQUITIN LIGASE SPECIFICITY FACTOR/HREP PROTEIN"/>
    <property type="match status" value="1"/>
</dbReference>
<dbReference type="InterPro" id="IPR001810">
    <property type="entry name" value="F-box_dom"/>
</dbReference>
<dbReference type="CDD" id="cd22148">
    <property type="entry name" value="F-box_DdgacFF-like"/>
    <property type="match status" value="1"/>
</dbReference>
<dbReference type="EMBL" id="JAIZAY010000010">
    <property type="protein sequence ID" value="KAJ8034817.1"/>
    <property type="molecule type" value="Genomic_DNA"/>
</dbReference>
<evidence type="ECO:0000313" key="8">
    <source>
        <dbReference type="Proteomes" id="UP001152320"/>
    </source>
</evidence>
<dbReference type="Pfam" id="PF12937">
    <property type="entry name" value="F-box-like"/>
    <property type="match status" value="1"/>
</dbReference>
<dbReference type="SMART" id="SM00256">
    <property type="entry name" value="FBOX"/>
    <property type="match status" value="1"/>
</dbReference>
<feature type="repeat" description="WD" evidence="4">
    <location>
        <begin position="643"/>
        <end position="684"/>
    </location>
</feature>
<dbReference type="PROSITE" id="PS00678">
    <property type="entry name" value="WD_REPEATS_1"/>
    <property type="match status" value="5"/>
</dbReference>
<dbReference type="Pfam" id="PF00400">
    <property type="entry name" value="WD40"/>
    <property type="match status" value="5"/>
</dbReference>
<reference evidence="7" key="1">
    <citation type="submission" date="2021-10" db="EMBL/GenBank/DDBJ databases">
        <title>Tropical sea cucumber genome reveals ecological adaptation and Cuvierian tubules defense mechanism.</title>
        <authorList>
            <person name="Chen T."/>
        </authorList>
    </citation>
    <scope>NUCLEOTIDE SEQUENCE</scope>
    <source>
        <strain evidence="7">Nanhai2018</strain>
        <tissue evidence="7">Muscle</tissue>
    </source>
</reference>
<keyword evidence="2" id="KW-0677">Repeat</keyword>
<comment type="caution">
    <text evidence="7">The sequence shown here is derived from an EMBL/GenBank/DDBJ whole genome shotgun (WGS) entry which is preliminary data.</text>
</comment>
<feature type="repeat" description="WD" evidence="4">
    <location>
        <begin position="521"/>
        <end position="561"/>
    </location>
</feature>
<dbReference type="PROSITE" id="PS50082">
    <property type="entry name" value="WD_REPEATS_2"/>
    <property type="match status" value="5"/>
</dbReference>
<dbReference type="PRINTS" id="PR00320">
    <property type="entry name" value="GPROTEINBRPT"/>
</dbReference>
<feature type="compositionally biased region" description="Polar residues" evidence="5">
    <location>
        <begin position="103"/>
        <end position="112"/>
    </location>
</feature>
<dbReference type="InterPro" id="IPR036047">
    <property type="entry name" value="F-box-like_dom_sf"/>
</dbReference>
<dbReference type="Gene3D" id="2.130.10.10">
    <property type="entry name" value="YVTN repeat-like/Quinoprotein amine dehydrogenase"/>
    <property type="match status" value="2"/>
</dbReference>
<evidence type="ECO:0000313" key="7">
    <source>
        <dbReference type="EMBL" id="KAJ8034817.1"/>
    </source>
</evidence>
<dbReference type="AlphaFoldDB" id="A0A9Q1BXT5"/>
<evidence type="ECO:0000259" key="6">
    <source>
        <dbReference type="PROSITE" id="PS50181"/>
    </source>
</evidence>
<dbReference type="InterPro" id="IPR020472">
    <property type="entry name" value="WD40_PAC1"/>
</dbReference>
<feature type="region of interest" description="Disordered" evidence="5">
    <location>
        <begin position="49"/>
        <end position="138"/>
    </location>
</feature>
<dbReference type="SUPFAM" id="SSF50978">
    <property type="entry name" value="WD40 repeat-like"/>
    <property type="match status" value="1"/>
</dbReference>
<evidence type="ECO:0000256" key="4">
    <source>
        <dbReference type="PROSITE-ProRule" id="PRU00221"/>
    </source>
</evidence>
<dbReference type="InterPro" id="IPR015943">
    <property type="entry name" value="WD40/YVTN_repeat-like_dom_sf"/>
</dbReference>
<keyword evidence="1 4" id="KW-0853">WD repeat</keyword>
<evidence type="ECO:0000256" key="5">
    <source>
        <dbReference type="SAM" id="MobiDB-lite"/>
    </source>
</evidence>
<feature type="compositionally biased region" description="Basic and acidic residues" evidence="5">
    <location>
        <begin position="118"/>
        <end position="136"/>
    </location>
</feature>
<dbReference type="PROSITE" id="PS50294">
    <property type="entry name" value="WD_REPEATS_REGION"/>
    <property type="match status" value="5"/>
</dbReference>
<feature type="domain" description="F-box" evidence="6">
    <location>
        <begin position="434"/>
        <end position="480"/>
    </location>
</feature>
<dbReference type="SUPFAM" id="SSF81383">
    <property type="entry name" value="F-box domain"/>
    <property type="match status" value="1"/>
</dbReference>
<organism evidence="7 8">
    <name type="scientific">Holothuria leucospilota</name>
    <name type="common">Black long sea cucumber</name>
    <name type="synonym">Mertensiothuria leucospilota</name>
    <dbReference type="NCBI Taxonomy" id="206669"/>
    <lineage>
        <taxon>Eukaryota</taxon>
        <taxon>Metazoa</taxon>
        <taxon>Echinodermata</taxon>
        <taxon>Eleutherozoa</taxon>
        <taxon>Echinozoa</taxon>
        <taxon>Holothuroidea</taxon>
        <taxon>Aspidochirotacea</taxon>
        <taxon>Aspidochirotida</taxon>
        <taxon>Holothuriidae</taxon>
        <taxon>Holothuria</taxon>
    </lineage>
</organism>
<sequence length="810" mass="92179">MMTLVMSVGVTDYLMSDAKNDVNGNETQTADYKHNAAESLIDDGHIDEEEKKEEEAAVSDRHVDKDDSSGDKNADCVLQNTSGAVDGNLPPDTESASGDAPMSGTQQRQQEASDPEILSEKPVMDDFSSHDVKSEENSIQGKYEWHHFSGRNIERKESVEFHRQVDHLDIWADQWSHGEKCAIMEKILTRSNLNQFKFLWTTLQPTLHRDFMYAAQLQFPNHKFPPISSHVTRETKSKRAVRNYHHVSSAYLKSRKDVLECNRSLTEPDIGVPTMVQPTKRKSKRKTSFLSQSLPSNMHAGHVTSRSAPEAVRRHKQPIRRHMDDYACSRHHPSAGGDFSSMNYHPVTEDDFPRLVKSVSEIQLNRKRPTMSGTSPKQLPPITPVPHNAWQLLHWYSNCWNDVERNEFLHKLLKKLDARQLYYVTCNLSMKQSRDYLSLLPEHLALRILAFLTPSDLLICAQVSRSWNHLSSHNKIWKEKCQNVKIDIPVPSTPKSWKKVYRDNVFLKSNWKEGNCKVVDLRGHTAKVHCVAFDGQYRLASGSKDSTVRVWDVRSGNLIQTLKGHTKGVWSVKFFTSHLLVSASYDTTIRVWNIRNGTCTRTLLGHEGCVWSLALKKHYLASGSQDRSVKVWNLNKCALMHTLTGHAQAVFCVDVDDEASIVVSGSADRSIRIWNLHSGQQMKVLWVSQSTSVMAISYNRGYVVCSVGETVSLWRVETGTCIKKYLEHEKRVESVGLRVDQVKNPDKPRGLLVTAGEEGLVKYWNLHSKHSHQTLRASHGSQVNNIYFDETKIVSACADFRIRIWNFHAP</sequence>
<feature type="region of interest" description="Disordered" evidence="5">
    <location>
        <begin position="270"/>
        <end position="316"/>
    </location>
</feature>
<dbReference type="PANTHER" id="PTHR19872:SF9">
    <property type="entry name" value="UBIQUITIN-BINDING SDF UBIQUITIN LIGASE COMPLEX SUBUNIT"/>
    <property type="match status" value="1"/>
</dbReference>
<dbReference type="PROSITE" id="PS50181">
    <property type="entry name" value="FBOX"/>
    <property type="match status" value="1"/>
</dbReference>
<feature type="repeat" description="WD" evidence="4">
    <location>
        <begin position="776"/>
        <end position="810"/>
    </location>
</feature>
<accession>A0A9Q1BXT5</accession>
<name>A0A9Q1BXT5_HOLLE</name>
<dbReference type="SMART" id="SM00320">
    <property type="entry name" value="WD40"/>
    <property type="match status" value="7"/>
</dbReference>
<dbReference type="InterPro" id="IPR001680">
    <property type="entry name" value="WD40_rpt"/>
</dbReference>
<evidence type="ECO:0000256" key="2">
    <source>
        <dbReference type="ARBA" id="ARBA00022737"/>
    </source>
</evidence>
<dbReference type="OrthoDB" id="5580488at2759"/>
<dbReference type="InterPro" id="IPR019775">
    <property type="entry name" value="WD40_repeat_CS"/>
</dbReference>
<proteinExistence type="predicted"/>
<evidence type="ECO:0000256" key="3">
    <source>
        <dbReference type="ARBA" id="ARBA00022786"/>
    </source>
</evidence>
<dbReference type="Proteomes" id="UP001152320">
    <property type="component" value="Chromosome 10"/>
</dbReference>
<feature type="repeat" description="WD" evidence="4">
    <location>
        <begin position="603"/>
        <end position="642"/>
    </location>
</feature>
<protein>
    <submittedName>
        <fullName evidence="7">F-box/WD repeat-containing protein 7</fullName>
    </submittedName>
</protein>
<keyword evidence="8" id="KW-1185">Reference proteome</keyword>
<feature type="repeat" description="WD" evidence="4">
    <location>
        <begin position="562"/>
        <end position="602"/>
    </location>
</feature>
<dbReference type="CDD" id="cd00200">
    <property type="entry name" value="WD40"/>
    <property type="match status" value="1"/>
</dbReference>
<feature type="compositionally biased region" description="Basic and acidic residues" evidence="5">
    <location>
        <begin position="53"/>
        <end position="74"/>
    </location>
</feature>
<dbReference type="Gene3D" id="1.20.1280.50">
    <property type="match status" value="1"/>
</dbReference>
<evidence type="ECO:0000256" key="1">
    <source>
        <dbReference type="ARBA" id="ARBA00022574"/>
    </source>
</evidence>
<dbReference type="InterPro" id="IPR036322">
    <property type="entry name" value="WD40_repeat_dom_sf"/>
</dbReference>